<proteinExistence type="predicted"/>
<sequence length="94" mass="9869">MSDLNPITAVQLGLHLDRDDLPDLSPDGLEAAAGLSRRTLARLDADRLGQVEMGALQVARAARGSGFDLKAWPMAALAQGSQGLDDLYQALAAL</sequence>
<accession>A0ABT1DVX0</accession>
<dbReference type="RefSeq" id="WP_253241070.1">
    <property type="nucleotide sequence ID" value="NZ_JAMYJR010000033.1"/>
</dbReference>
<protein>
    <submittedName>
        <fullName evidence="1">DUF885 domain-containing protein</fullName>
    </submittedName>
</protein>
<reference evidence="1 2" key="1">
    <citation type="submission" date="2022-06" db="EMBL/GenBank/DDBJ databases">
        <title>New Species of the Genus Actinoplanes, ActinopZanes ferrugineus.</title>
        <authorList>
            <person name="Ding P."/>
        </authorList>
    </citation>
    <scope>NUCLEOTIDE SEQUENCE [LARGE SCALE GENOMIC DNA]</scope>
    <source>
        <strain evidence="1 2">TRM88003</strain>
    </source>
</reference>
<name>A0ABT1DVX0_9ACTN</name>
<organism evidence="1 2">
    <name type="scientific">Paractinoplanes aksuensis</name>
    <dbReference type="NCBI Taxonomy" id="2939490"/>
    <lineage>
        <taxon>Bacteria</taxon>
        <taxon>Bacillati</taxon>
        <taxon>Actinomycetota</taxon>
        <taxon>Actinomycetes</taxon>
        <taxon>Micromonosporales</taxon>
        <taxon>Micromonosporaceae</taxon>
        <taxon>Paractinoplanes</taxon>
    </lineage>
</organism>
<comment type="caution">
    <text evidence="1">The sequence shown here is derived from an EMBL/GenBank/DDBJ whole genome shotgun (WGS) entry which is preliminary data.</text>
</comment>
<evidence type="ECO:0000313" key="2">
    <source>
        <dbReference type="Proteomes" id="UP001523369"/>
    </source>
</evidence>
<evidence type="ECO:0000313" key="1">
    <source>
        <dbReference type="EMBL" id="MCO8275007.1"/>
    </source>
</evidence>
<keyword evidence="2" id="KW-1185">Reference proteome</keyword>
<dbReference type="Proteomes" id="UP001523369">
    <property type="component" value="Unassembled WGS sequence"/>
</dbReference>
<dbReference type="EMBL" id="JAMYJR010000033">
    <property type="protein sequence ID" value="MCO8275007.1"/>
    <property type="molecule type" value="Genomic_DNA"/>
</dbReference>
<gene>
    <name evidence="1" type="ORF">M1L60_30960</name>
</gene>